<sequence length="237" mass="26946">MSSNSQAHKTLSKLLENLSLEENDDKFYEYFDKLGSLPHAEKEARFKEFLDKNEQIYKETSNISSVHVDENYTQYQINEYRKKAIADHTFSFAMQHNLGHVISERLTNFFSVNNNLLGSGVDGKPLNQITCANINDWKPDYINEMRTPAFYAQTQPFTSFSPLIKEYLWGNMPAINIVNLASNELADGKSCSNYKGPFNLLFAASGDLNDVIASVNGLPLDFNQQINICINDHAERI</sequence>
<evidence type="ECO:0000259" key="1">
    <source>
        <dbReference type="Pfam" id="PF14737"/>
    </source>
</evidence>
<proteinExistence type="predicted"/>
<accession>A0A9N9JFV3</accession>
<dbReference type="OrthoDB" id="432970at2759"/>
<evidence type="ECO:0000313" key="3">
    <source>
        <dbReference type="Proteomes" id="UP000789396"/>
    </source>
</evidence>
<feature type="domain" description="DUF4470" evidence="1">
    <location>
        <begin position="168"/>
        <end position="234"/>
    </location>
</feature>
<dbReference type="Proteomes" id="UP000789396">
    <property type="component" value="Unassembled WGS sequence"/>
</dbReference>
<dbReference type="AlphaFoldDB" id="A0A9N9JFV3"/>
<dbReference type="InterPro" id="IPR027974">
    <property type="entry name" value="DUF4470"/>
</dbReference>
<dbReference type="EMBL" id="CAJVPZ010051074">
    <property type="protein sequence ID" value="CAG8778497.1"/>
    <property type="molecule type" value="Genomic_DNA"/>
</dbReference>
<dbReference type="Pfam" id="PF14737">
    <property type="entry name" value="DUF4470"/>
    <property type="match status" value="1"/>
</dbReference>
<comment type="caution">
    <text evidence="2">The sequence shown here is derived from an EMBL/GenBank/DDBJ whole genome shotgun (WGS) entry which is preliminary data.</text>
</comment>
<reference evidence="2" key="1">
    <citation type="submission" date="2021-06" db="EMBL/GenBank/DDBJ databases">
        <authorList>
            <person name="Kallberg Y."/>
            <person name="Tangrot J."/>
            <person name="Rosling A."/>
        </authorList>
    </citation>
    <scope>NUCLEOTIDE SEQUENCE</scope>
    <source>
        <strain evidence="2">IN212</strain>
    </source>
</reference>
<feature type="non-terminal residue" evidence="2">
    <location>
        <position position="237"/>
    </location>
</feature>
<name>A0A9N9JFV3_9GLOM</name>
<gene>
    <name evidence="2" type="ORF">RFULGI_LOCUS15606</name>
</gene>
<protein>
    <submittedName>
        <fullName evidence="2">18752_t:CDS:1</fullName>
    </submittedName>
</protein>
<organism evidence="2 3">
    <name type="scientific">Racocetra fulgida</name>
    <dbReference type="NCBI Taxonomy" id="60492"/>
    <lineage>
        <taxon>Eukaryota</taxon>
        <taxon>Fungi</taxon>
        <taxon>Fungi incertae sedis</taxon>
        <taxon>Mucoromycota</taxon>
        <taxon>Glomeromycotina</taxon>
        <taxon>Glomeromycetes</taxon>
        <taxon>Diversisporales</taxon>
        <taxon>Gigasporaceae</taxon>
        <taxon>Racocetra</taxon>
    </lineage>
</organism>
<keyword evidence="3" id="KW-1185">Reference proteome</keyword>
<evidence type="ECO:0000313" key="2">
    <source>
        <dbReference type="EMBL" id="CAG8778497.1"/>
    </source>
</evidence>